<dbReference type="GO" id="GO:0005634">
    <property type="term" value="C:nucleus"/>
    <property type="evidence" value="ECO:0007669"/>
    <property type="project" value="UniProtKB-SubCell"/>
</dbReference>
<evidence type="ECO:0000256" key="1">
    <source>
        <dbReference type="ARBA" id="ARBA00004123"/>
    </source>
</evidence>
<evidence type="ECO:0000256" key="14">
    <source>
        <dbReference type="ARBA" id="ARBA00042401"/>
    </source>
</evidence>
<dbReference type="Gene3D" id="3.10.110.10">
    <property type="entry name" value="Ubiquitin Conjugating Enzyme"/>
    <property type="match status" value="1"/>
</dbReference>
<keyword evidence="4" id="KW-0963">Cytoplasm</keyword>
<dbReference type="PROSITE" id="PS50127">
    <property type="entry name" value="UBC_2"/>
    <property type="match status" value="1"/>
</dbReference>
<accession>A0A482WUV1</accession>
<evidence type="ECO:0000256" key="8">
    <source>
        <dbReference type="ARBA" id="ARBA00022786"/>
    </source>
</evidence>
<dbReference type="InterPro" id="IPR016135">
    <property type="entry name" value="UBQ-conjugating_enzyme/RWD"/>
</dbReference>
<evidence type="ECO:0000256" key="4">
    <source>
        <dbReference type="ARBA" id="ARBA00022490"/>
    </source>
</evidence>
<keyword evidence="9" id="KW-0067">ATP-binding</keyword>
<dbReference type="GO" id="GO:0004869">
    <property type="term" value="F:cysteine-type endopeptidase inhibitor activity"/>
    <property type="evidence" value="ECO:0007669"/>
    <property type="project" value="TreeGrafter"/>
</dbReference>
<dbReference type="GO" id="GO:0005524">
    <property type="term" value="F:ATP binding"/>
    <property type="evidence" value="ECO:0007669"/>
    <property type="project" value="UniProtKB-KW"/>
</dbReference>
<evidence type="ECO:0000256" key="15">
    <source>
        <dbReference type="SAM" id="MobiDB-lite"/>
    </source>
</evidence>
<dbReference type="EMBL" id="QKKF02024593">
    <property type="protein sequence ID" value="RZF37385.1"/>
    <property type="molecule type" value="Genomic_DNA"/>
</dbReference>
<comment type="subcellular location">
    <subcellularLocation>
        <location evidence="2">Cytoplasm</location>
    </subcellularLocation>
    <subcellularLocation>
        <location evidence="1">Nucleus</location>
    </subcellularLocation>
</comment>
<keyword evidence="7" id="KW-0547">Nucleotide-binding</keyword>
<dbReference type="STRING" id="195883.A0A482WUV1"/>
<keyword evidence="6" id="KW-0053">Apoptosis</keyword>
<dbReference type="InterPro" id="IPR000608">
    <property type="entry name" value="UBC"/>
</dbReference>
<dbReference type="SUPFAM" id="SSF54495">
    <property type="entry name" value="UBC-like"/>
    <property type="match status" value="1"/>
</dbReference>
<organism evidence="17 18">
    <name type="scientific">Laodelphax striatellus</name>
    <name type="common">Small brown planthopper</name>
    <name type="synonym">Delphax striatella</name>
    <dbReference type="NCBI Taxonomy" id="195883"/>
    <lineage>
        <taxon>Eukaryota</taxon>
        <taxon>Metazoa</taxon>
        <taxon>Ecdysozoa</taxon>
        <taxon>Arthropoda</taxon>
        <taxon>Hexapoda</taxon>
        <taxon>Insecta</taxon>
        <taxon>Pterygota</taxon>
        <taxon>Neoptera</taxon>
        <taxon>Paraneoptera</taxon>
        <taxon>Hemiptera</taxon>
        <taxon>Auchenorrhyncha</taxon>
        <taxon>Fulgoroidea</taxon>
        <taxon>Delphacidae</taxon>
        <taxon>Criomorphinae</taxon>
        <taxon>Laodelphax</taxon>
    </lineage>
</organism>
<keyword evidence="5" id="KW-0808">Transferase</keyword>
<keyword evidence="10" id="KW-0539">Nucleus</keyword>
<evidence type="ECO:0000256" key="9">
    <source>
        <dbReference type="ARBA" id="ARBA00022840"/>
    </source>
</evidence>
<evidence type="ECO:0000256" key="3">
    <source>
        <dbReference type="ARBA" id="ARBA00012486"/>
    </source>
</evidence>
<sequence length="296" mass="33324">MKGDSDQTPTSNPQVMSFQSSLDWDPDHNKIHFNNQTPPYTCTLRIKRDMMSIYDDPPPGLFVAPDEKDLTFIHALVTGTFDTPYEGGFFYFVMRCPPDYPIRPPMVKLMTTGAGKVRFNPNLYKSGKVCLSILGTWSGPAWSPAQTLASLLLSIQSLMTEKPYHNEPGFEIERTPGDAARYNDIIRHETIRVAVCGMLDNDYGLKIPKSFVDAMEKNFLEFYDLYVAVCNEKMHLTGQLMLDPFGDKRGCFNYKNLLERLQNIKDRLLDKSDSGSTSSSSPDSTITSDGLSPNDK</sequence>
<dbReference type="CDD" id="cd23809">
    <property type="entry name" value="UBCc_UBE2Z"/>
    <property type="match status" value="1"/>
</dbReference>
<feature type="region of interest" description="Disordered" evidence="15">
    <location>
        <begin position="270"/>
        <end position="296"/>
    </location>
</feature>
<dbReference type="FunFam" id="3.10.110.10:FF:000046">
    <property type="entry name" value="Ubiquitin-conjugating enzyme E2 Z"/>
    <property type="match status" value="1"/>
</dbReference>
<dbReference type="GO" id="GO:0005737">
    <property type="term" value="C:cytoplasm"/>
    <property type="evidence" value="ECO:0007669"/>
    <property type="project" value="UniProtKB-SubCell"/>
</dbReference>
<feature type="domain" description="UBC core" evidence="16">
    <location>
        <begin position="41"/>
        <end position="195"/>
    </location>
</feature>
<dbReference type="GO" id="GO:0043066">
    <property type="term" value="P:negative regulation of apoptotic process"/>
    <property type="evidence" value="ECO:0007669"/>
    <property type="project" value="TreeGrafter"/>
</dbReference>
<dbReference type="SMART" id="SM00212">
    <property type="entry name" value="UBCc"/>
    <property type="match status" value="1"/>
</dbReference>
<comment type="caution">
    <text evidence="17">The sequence shown here is derived from an EMBL/GenBank/DDBJ whole genome shotgun (WGS) entry which is preliminary data.</text>
</comment>
<evidence type="ECO:0000256" key="5">
    <source>
        <dbReference type="ARBA" id="ARBA00022679"/>
    </source>
</evidence>
<proteinExistence type="predicted"/>
<evidence type="ECO:0000256" key="12">
    <source>
        <dbReference type="ARBA" id="ARBA00041798"/>
    </source>
</evidence>
<dbReference type="PANTHER" id="PTHR46116">
    <property type="entry name" value="(E3-INDEPENDENT) E2 UBIQUITIN-CONJUGATING ENZYME"/>
    <property type="match status" value="1"/>
</dbReference>
<evidence type="ECO:0000256" key="11">
    <source>
        <dbReference type="ARBA" id="ARBA00039894"/>
    </source>
</evidence>
<dbReference type="Proteomes" id="UP000291343">
    <property type="component" value="Unassembled WGS sequence"/>
</dbReference>
<evidence type="ECO:0000313" key="17">
    <source>
        <dbReference type="EMBL" id="RZF37385.1"/>
    </source>
</evidence>
<keyword evidence="18" id="KW-1185">Reference proteome</keyword>
<dbReference type="Pfam" id="PF00179">
    <property type="entry name" value="UQ_con"/>
    <property type="match status" value="1"/>
</dbReference>
<dbReference type="EC" id="2.3.2.23" evidence="3"/>
<dbReference type="PANTHER" id="PTHR46116:SF26">
    <property type="entry name" value="UBIQUITIN-CONJUGATING ENZYME E2 Z"/>
    <property type="match status" value="1"/>
</dbReference>
<evidence type="ECO:0000256" key="6">
    <source>
        <dbReference type="ARBA" id="ARBA00022703"/>
    </source>
</evidence>
<reference evidence="17 18" key="1">
    <citation type="journal article" date="2017" name="Gigascience">
        <title>Genome sequence of the small brown planthopper, Laodelphax striatellus.</title>
        <authorList>
            <person name="Zhu J."/>
            <person name="Jiang F."/>
            <person name="Wang X."/>
            <person name="Yang P."/>
            <person name="Bao Y."/>
            <person name="Zhao W."/>
            <person name="Wang W."/>
            <person name="Lu H."/>
            <person name="Wang Q."/>
            <person name="Cui N."/>
            <person name="Li J."/>
            <person name="Chen X."/>
            <person name="Luo L."/>
            <person name="Yu J."/>
            <person name="Kang L."/>
            <person name="Cui F."/>
        </authorList>
    </citation>
    <scope>NUCLEOTIDE SEQUENCE [LARGE SCALE GENOMIC DNA]</scope>
    <source>
        <strain evidence="17">Lst14</strain>
    </source>
</reference>
<evidence type="ECO:0000259" key="16">
    <source>
        <dbReference type="PROSITE" id="PS50127"/>
    </source>
</evidence>
<dbReference type="AlphaFoldDB" id="A0A482WUV1"/>
<keyword evidence="8" id="KW-0833">Ubl conjugation pathway</keyword>
<feature type="compositionally biased region" description="Low complexity" evidence="15">
    <location>
        <begin position="274"/>
        <end position="289"/>
    </location>
</feature>
<dbReference type="GO" id="GO:0006915">
    <property type="term" value="P:apoptotic process"/>
    <property type="evidence" value="ECO:0007669"/>
    <property type="project" value="UniProtKB-KW"/>
</dbReference>
<evidence type="ECO:0000256" key="2">
    <source>
        <dbReference type="ARBA" id="ARBA00004496"/>
    </source>
</evidence>
<dbReference type="InParanoid" id="A0A482WUV1"/>
<dbReference type="OrthoDB" id="47801at2759"/>
<evidence type="ECO:0000256" key="13">
    <source>
        <dbReference type="ARBA" id="ARBA00042316"/>
    </source>
</evidence>
<name>A0A482WUV1_LAOST</name>
<dbReference type="SMR" id="A0A482WUV1"/>
<dbReference type="GO" id="GO:0061631">
    <property type="term" value="F:ubiquitin conjugating enzyme activity"/>
    <property type="evidence" value="ECO:0007669"/>
    <property type="project" value="UniProtKB-EC"/>
</dbReference>
<gene>
    <name evidence="17" type="ORF">LSTR_LSTR009736</name>
</gene>
<evidence type="ECO:0000313" key="18">
    <source>
        <dbReference type="Proteomes" id="UP000291343"/>
    </source>
</evidence>
<protein>
    <recommendedName>
        <fullName evidence="11">Ubiquitin-conjugating enzyme E2 Z</fullName>
        <ecNumber evidence="3">2.3.2.23</ecNumber>
    </recommendedName>
    <alternativeName>
        <fullName evidence="12">E2 ubiquitin-conjugating enzyme Z</fullName>
    </alternativeName>
    <alternativeName>
        <fullName evidence="14">Ubiquitin carrier protein Z</fullName>
    </alternativeName>
    <alternativeName>
        <fullName evidence="13">Ubiquitin-protein ligase Z</fullName>
    </alternativeName>
</protein>
<evidence type="ECO:0000256" key="10">
    <source>
        <dbReference type="ARBA" id="ARBA00023242"/>
    </source>
</evidence>
<evidence type="ECO:0000256" key="7">
    <source>
        <dbReference type="ARBA" id="ARBA00022741"/>
    </source>
</evidence>